<evidence type="ECO:0000256" key="1">
    <source>
        <dbReference type="ARBA" id="ARBA00004442"/>
    </source>
</evidence>
<evidence type="ECO:0000313" key="9">
    <source>
        <dbReference type="Proteomes" id="UP000182257"/>
    </source>
</evidence>
<dbReference type="Proteomes" id="UP000182257">
    <property type="component" value="Unassembled WGS sequence"/>
</dbReference>
<dbReference type="GO" id="GO:0009279">
    <property type="term" value="C:cell outer membrane"/>
    <property type="evidence" value="ECO:0007669"/>
    <property type="project" value="UniProtKB-SubCell"/>
</dbReference>
<sequence length="291" mass="32260">MRRLFLPFYLILLIITSCEHPLIPDQDMIGGDADGNLVVSVFQIEQQSFATPFTRTSITDYCQRLNFAVYDAAGKLIKQVNQKTGDASYGTVAFRIDPGTYQVVVVGHSSSGNPTMTNPQKIRFDNKDGFTDTFLHYALIEVTDDKETTIDVNLHRIVSLCRVVFTDAIPEGVTQMRFQYKGGSGAFDAATGLGSVNSTQTEFFAVEPGEQACSFDLYTFLHDTEGTLHLQATAYDANDNIVREREFEVPLKQHMITKLSGPYFSGSDGSSITIVIGINAEWEGEQTIEFN</sequence>
<comment type="similarity">
    <text evidence="2">Belongs to the bacteroidetes fimbrillin superfamily. FimB/Mfa2 family.</text>
</comment>
<dbReference type="OrthoDB" id="1081401at2"/>
<dbReference type="AlphaFoldDB" id="A0A1H4C2M2"/>
<evidence type="ECO:0000256" key="4">
    <source>
        <dbReference type="ARBA" id="ARBA00023136"/>
    </source>
</evidence>
<evidence type="ECO:0000256" key="2">
    <source>
        <dbReference type="ARBA" id="ARBA00007248"/>
    </source>
</evidence>
<dbReference type="Gene3D" id="2.60.40.2100">
    <property type="match status" value="1"/>
</dbReference>
<evidence type="ECO:0000256" key="7">
    <source>
        <dbReference type="ARBA" id="ARBA00023288"/>
    </source>
</evidence>
<gene>
    <name evidence="8" type="ORF">SAMN05216462_1737</name>
</gene>
<dbReference type="Pfam" id="PF08842">
    <property type="entry name" value="Mfa2"/>
    <property type="match status" value="1"/>
</dbReference>
<reference evidence="8 9" key="1">
    <citation type="submission" date="2016-10" db="EMBL/GenBank/DDBJ databases">
        <authorList>
            <person name="de Groot N.N."/>
        </authorList>
    </citation>
    <scope>NUCLEOTIDE SEQUENCE [LARGE SCALE GENOMIC DNA]</scope>
    <source>
        <strain evidence="8 9">D31d</strain>
    </source>
</reference>
<keyword evidence="6" id="KW-0998">Cell outer membrane</keyword>
<keyword evidence="7" id="KW-0449">Lipoprotein</keyword>
<evidence type="ECO:0000256" key="5">
    <source>
        <dbReference type="ARBA" id="ARBA00023139"/>
    </source>
</evidence>
<name>A0A1H4C2M2_XYLRU</name>
<accession>A0A1H4C2M2</accession>
<dbReference type="InterPro" id="IPR014941">
    <property type="entry name" value="FimB/Mfa2/Mfa3"/>
</dbReference>
<evidence type="ECO:0000256" key="3">
    <source>
        <dbReference type="ARBA" id="ARBA00022729"/>
    </source>
</evidence>
<keyword evidence="3" id="KW-0732">Signal</keyword>
<evidence type="ECO:0000256" key="6">
    <source>
        <dbReference type="ARBA" id="ARBA00023237"/>
    </source>
</evidence>
<evidence type="ECO:0000313" key="8">
    <source>
        <dbReference type="EMBL" id="SEA54594.1"/>
    </source>
</evidence>
<keyword evidence="5" id="KW-0564">Palmitate</keyword>
<dbReference type="RefSeq" id="WP_081352933.1">
    <property type="nucleotide sequence ID" value="NZ_FNRF01000003.1"/>
</dbReference>
<dbReference type="PROSITE" id="PS51257">
    <property type="entry name" value="PROKAR_LIPOPROTEIN"/>
    <property type="match status" value="1"/>
</dbReference>
<comment type="subcellular location">
    <subcellularLocation>
        <location evidence="1">Cell outer membrane</location>
    </subcellularLocation>
</comment>
<proteinExistence type="inferred from homology"/>
<protein>
    <submittedName>
        <fullName evidence="8">Fimbrillin-A associated anchor protein Mfa1 and Mfa2</fullName>
    </submittedName>
</protein>
<organism evidence="8 9">
    <name type="scientific">Xylanibacter ruminicola</name>
    <name type="common">Prevotella ruminicola</name>
    <dbReference type="NCBI Taxonomy" id="839"/>
    <lineage>
        <taxon>Bacteria</taxon>
        <taxon>Pseudomonadati</taxon>
        <taxon>Bacteroidota</taxon>
        <taxon>Bacteroidia</taxon>
        <taxon>Bacteroidales</taxon>
        <taxon>Prevotellaceae</taxon>
        <taxon>Xylanibacter</taxon>
    </lineage>
</organism>
<keyword evidence="4" id="KW-0472">Membrane</keyword>
<dbReference type="EMBL" id="FNRF01000003">
    <property type="protein sequence ID" value="SEA54594.1"/>
    <property type="molecule type" value="Genomic_DNA"/>
</dbReference>